<evidence type="ECO:0000313" key="2">
    <source>
        <dbReference type="EMBL" id="QVE48622.1"/>
    </source>
</evidence>
<dbReference type="Proteomes" id="UP000680625">
    <property type="component" value="Chromosome"/>
</dbReference>
<feature type="region of interest" description="Disordered" evidence="1">
    <location>
        <begin position="1"/>
        <end position="36"/>
    </location>
</feature>
<protein>
    <submittedName>
        <fullName evidence="2">Uncharacterized protein</fullName>
    </submittedName>
</protein>
<name>A0ABX8CCK1_9CHLA</name>
<feature type="compositionally biased region" description="Basic and acidic residues" evidence="1">
    <location>
        <begin position="14"/>
        <end position="25"/>
    </location>
</feature>
<feature type="compositionally biased region" description="Acidic residues" evidence="1">
    <location>
        <begin position="26"/>
        <end position="35"/>
    </location>
</feature>
<dbReference type="EMBL" id="CP060791">
    <property type="protein sequence ID" value="QVE48622.1"/>
    <property type="molecule type" value="Genomic_DNA"/>
</dbReference>
<organism evidence="2 3">
    <name type="scientific">Chlamydia crocodili</name>
    <dbReference type="NCBI Taxonomy" id="2766982"/>
    <lineage>
        <taxon>Bacteria</taxon>
        <taxon>Pseudomonadati</taxon>
        <taxon>Chlamydiota</taxon>
        <taxon>Chlamydiia</taxon>
        <taxon>Chlamydiales</taxon>
        <taxon>Chlamydiaceae</taxon>
        <taxon>Chlamydia/Chlamydophila group</taxon>
        <taxon>Chlamydia</taxon>
    </lineage>
</organism>
<gene>
    <name evidence="2" type="ORF">H9Q19_02740</name>
</gene>
<proteinExistence type="predicted"/>
<dbReference type="GeneID" id="301704513"/>
<accession>A0ABX8CCK1</accession>
<evidence type="ECO:0000256" key="1">
    <source>
        <dbReference type="SAM" id="MobiDB-lite"/>
    </source>
</evidence>
<dbReference type="RefSeq" id="WP_213240083.1">
    <property type="nucleotide sequence ID" value="NZ_CP060791.1"/>
</dbReference>
<sequence length="414" mass="46387">MGSPISGGGGAEPPWKDLFTEKDSSIEGEGEDVDLEDRISDHVGSILDEQQAEHGIPETNASEGMNSDLQGRIHSEPQEGFFKNILTRIRNAVHRLWYNRLGSPRFVRRENFSRSYADLFTDTDLPATTVAEAKAAPAATVGCCASIRQFFVKAFRKMCCCIARRCAESSIDFCGADPEGPEGTMALALMLRMACKWSSQKEFLYKSQNKGIDAFIAMGTAPIASTVEATAVLTSFEDILKGERVQDPVATVRGITKLSSFAYDETINCSGAIKTLQEADTDYDYTLILDLATRLDNLANKGYEEATIVRQILSSLRYTHTSLMGEYLNLWGDESSRTSQQIPINYDLVVTIVENNLPSLEESYRDNREQYEKKLNDIIREFFFSYETRASRLRRLYQGNIENPQDIVDEDRGQ</sequence>
<keyword evidence="3" id="KW-1185">Reference proteome</keyword>
<evidence type="ECO:0000313" key="3">
    <source>
        <dbReference type="Proteomes" id="UP000680625"/>
    </source>
</evidence>
<feature type="compositionally biased region" description="Gly residues" evidence="1">
    <location>
        <begin position="1"/>
        <end position="11"/>
    </location>
</feature>
<reference evidence="2 3" key="1">
    <citation type="submission" date="2020-08" db="EMBL/GenBank/DDBJ databases">
        <title>Isolation and characterization of novel Chlamydia from Siamese crocodiles (Crocodylus siamensis).</title>
        <authorList>
            <person name="Sariya L."/>
        </authorList>
    </citation>
    <scope>NUCLEOTIDE SEQUENCE [LARGE SCALE GENOMIC DNA]</scope>
    <source>
        <strain evidence="2 3">No. 12</strain>
    </source>
</reference>